<comment type="function">
    <text evidence="6">Catalyzes the 2'-O-methylation of the ribose of cytidine 1402 (C1402) in 16S rRNA.</text>
</comment>
<dbReference type="InterPro" id="IPR008189">
    <property type="entry name" value="rRNA_ssu_MeTfrase_I"/>
</dbReference>
<dbReference type="FunFam" id="3.30.950.10:FF:000002">
    <property type="entry name" value="Ribosomal RNA small subunit methyltransferase I"/>
    <property type="match status" value="1"/>
</dbReference>
<proteinExistence type="inferred from homology"/>
<dbReference type="AlphaFoldDB" id="A0A2P8H7N7"/>
<dbReference type="EC" id="2.1.1.198" evidence="6"/>
<sequence length="291" mass="32240">MERVASFTNDRSGAMYLVPTPIGNLEDMTYRAVQVLQKADIIFCEDTRQTKKLTQAYQIDTPLESLHEHNEMEKTERVIERLKAHETAALVSDAGTPLVSDPGALLVRRLHEEGFPVIPLPGANAAVTAFAASGFGGGSFYFHGFLPRKKKELTAVLQTLEKLEAPLVFYEAPHRLKQTLAGMKDVWPKRRIVVARELTKRYEEFWRGTVAEAAETAAGEVKGEICFIVEGADPEEVAEAERAEAWWNGLTYEAHVQALVDAGETPKMAVKSAAAARGVPKRDVYNAYHQS</sequence>
<dbReference type="PROSITE" id="PS01296">
    <property type="entry name" value="RSMI"/>
    <property type="match status" value="1"/>
</dbReference>
<dbReference type="PANTHER" id="PTHR46111">
    <property type="entry name" value="RIBOSOMAL RNA SMALL SUBUNIT METHYLTRANSFERASE I"/>
    <property type="match status" value="1"/>
</dbReference>
<dbReference type="Proteomes" id="UP000242310">
    <property type="component" value="Unassembled WGS sequence"/>
</dbReference>
<dbReference type="InterPro" id="IPR000878">
    <property type="entry name" value="4pyrrol_Mease"/>
</dbReference>
<name>A0A2P8H7N7_9BACI</name>
<evidence type="ECO:0000313" key="8">
    <source>
        <dbReference type="EMBL" id="PSL42238.1"/>
    </source>
</evidence>
<comment type="caution">
    <text evidence="8">The sequence shown here is derived from an EMBL/GenBank/DDBJ whole genome shotgun (WGS) entry which is preliminary data.</text>
</comment>
<comment type="similarity">
    <text evidence="6">Belongs to the methyltransferase superfamily. RsmI family.</text>
</comment>
<evidence type="ECO:0000313" key="9">
    <source>
        <dbReference type="Proteomes" id="UP000242310"/>
    </source>
</evidence>
<dbReference type="Gene3D" id="3.30.950.10">
    <property type="entry name" value="Methyltransferase, Cobalt-precorrin-4 Transmethylase, Domain 2"/>
    <property type="match status" value="1"/>
</dbReference>
<dbReference type="PIRSF" id="PIRSF005917">
    <property type="entry name" value="MTase_YraL"/>
    <property type="match status" value="1"/>
</dbReference>
<evidence type="ECO:0000256" key="6">
    <source>
        <dbReference type="HAMAP-Rule" id="MF_01877"/>
    </source>
</evidence>
<reference evidence="8 9" key="1">
    <citation type="submission" date="2018-03" db="EMBL/GenBank/DDBJ databases">
        <title>Genomic Encyclopedia of Type Strains, Phase III (KMG-III): the genomes of soil and plant-associated and newly described type strains.</title>
        <authorList>
            <person name="Whitman W."/>
        </authorList>
    </citation>
    <scope>NUCLEOTIDE SEQUENCE [LARGE SCALE GENOMIC DNA]</scope>
    <source>
        <strain evidence="8 9">CGMCC 1.07653</strain>
    </source>
</reference>
<dbReference type="FunFam" id="3.40.1010.10:FF:000007">
    <property type="entry name" value="Ribosomal RNA small subunit methyltransferase I"/>
    <property type="match status" value="1"/>
</dbReference>
<keyword evidence="3 6" id="KW-0489">Methyltransferase</keyword>
<dbReference type="InterPro" id="IPR014777">
    <property type="entry name" value="4pyrrole_Mease_sub1"/>
</dbReference>
<dbReference type="PANTHER" id="PTHR46111:SF1">
    <property type="entry name" value="RIBOSOMAL RNA SMALL SUBUNIT METHYLTRANSFERASE I"/>
    <property type="match status" value="1"/>
</dbReference>
<protein>
    <recommendedName>
        <fullName evidence="6">Ribosomal RNA small subunit methyltransferase I</fullName>
        <ecNumber evidence="6">2.1.1.198</ecNumber>
    </recommendedName>
    <alternativeName>
        <fullName evidence="6">16S rRNA 2'-O-ribose C1402 methyltransferase</fullName>
    </alternativeName>
    <alternativeName>
        <fullName evidence="6">rRNA (cytidine-2'-O-)-methyltransferase RsmI</fullName>
    </alternativeName>
</protein>
<dbReference type="NCBIfam" id="TIGR00096">
    <property type="entry name" value="16S rRNA (cytidine(1402)-2'-O)-methyltransferase"/>
    <property type="match status" value="1"/>
</dbReference>
<dbReference type="InterPro" id="IPR018063">
    <property type="entry name" value="SAM_MeTrfase_RsmI_CS"/>
</dbReference>
<dbReference type="InterPro" id="IPR035996">
    <property type="entry name" value="4pyrrol_Methylase_sf"/>
</dbReference>
<evidence type="ECO:0000256" key="5">
    <source>
        <dbReference type="ARBA" id="ARBA00022691"/>
    </source>
</evidence>
<comment type="subcellular location">
    <subcellularLocation>
        <location evidence="6">Cytoplasm</location>
    </subcellularLocation>
</comment>
<dbReference type="GO" id="GO:0005737">
    <property type="term" value="C:cytoplasm"/>
    <property type="evidence" value="ECO:0007669"/>
    <property type="project" value="UniProtKB-SubCell"/>
</dbReference>
<evidence type="ECO:0000259" key="7">
    <source>
        <dbReference type="Pfam" id="PF00590"/>
    </source>
</evidence>
<comment type="catalytic activity">
    <reaction evidence="6">
        <text>cytidine(1402) in 16S rRNA + S-adenosyl-L-methionine = 2'-O-methylcytidine(1402) in 16S rRNA + S-adenosyl-L-homocysteine + H(+)</text>
        <dbReference type="Rhea" id="RHEA:42924"/>
        <dbReference type="Rhea" id="RHEA-COMP:10285"/>
        <dbReference type="Rhea" id="RHEA-COMP:10286"/>
        <dbReference type="ChEBI" id="CHEBI:15378"/>
        <dbReference type="ChEBI" id="CHEBI:57856"/>
        <dbReference type="ChEBI" id="CHEBI:59789"/>
        <dbReference type="ChEBI" id="CHEBI:74495"/>
        <dbReference type="ChEBI" id="CHEBI:82748"/>
        <dbReference type="EC" id="2.1.1.198"/>
    </reaction>
</comment>
<dbReference type="SUPFAM" id="SSF53790">
    <property type="entry name" value="Tetrapyrrole methylase"/>
    <property type="match status" value="1"/>
</dbReference>
<dbReference type="InterPro" id="IPR014776">
    <property type="entry name" value="4pyrrole_Mease_sub2"/>
</dbReference>
<evidence type="ECO:0000256" key="4">
    <source>
        <dbReference type="ARBA" id="ARBA00022679"/>
    </source>
</evidence>
<keyword evidence="9" id="KW-1185">Reference proteome</keyword>
<dbReference type="EMBL" id="PYAV01000017">
    <property type="protein sequence ID" value="PSL42238.1"/>
    <property type="molecule type" value="Genomic_DNA"/>
</dbReference>
<evidence type="ECO:0000256" key="3">
    <source>
        <dbReference type="ARBA" id="ARBA00022603"/>
    </source>
</evidence>
<feature type="domain" description="Tetrapyrrole methylase" evidence="7">
    <location>
        <begin position="16"/>
        <end position="213"/>
    </location>
</feature>
<organism evidence="8 9">
    <name type="scientific">Salsuginibacillus halophilus</name>
    <dbReference type="NCBI Taxonomy" id="517424"/>
    <lineage>
        <taxon>Bacteria</taxon>
        <taxon>Bacillati</taxon>
        <taxon>Bacillota</taxon>
        <taxon>Bacilli</taxon>
        <taxon>Bacillales</taxon>
        <taxon>Bacillaceae</taxon>
        <taxon>Salsuginibacillus</taxon>
    </lineage>
</organism>
<dbReference type="RefSeq" id="WP_106589821.1">
    <property type="nucleotide sequence ID" value="NZ_PYAV01000017.1"/>
</dbReference>
<dbReference type="GO" id="GO:0070677">
    <property type="term" value="F:rRNA (cytosine-2'-O-)-methyltransferase activity"/>
    <property type="evidence" value="ECO:0007669"/>
    <property type="project" value="UniProtKB-UniRule"/>
</dbReference>
<dbReference type="CDD" id="cd11648">
    <property type="entry name" value="RsmI"/>
    <property type="match status" value="1"/>
</dbReference>
<accession>A0A2P8H7N7</accession>
<dbReference type="Gene3D" id="3.40.1010.10">
    <property type="entry name" value="Cobalt-precorrin-4 Transmethylase, Domain 1"/>
    <property type="match status" value="1"/>
</dbReference>
<evidence type="ECO:0000256" key="2">
    <source>
        <dbReference type="ARBA" id="ARBA00022552"/>
    </source>
</evidence>
<keyword evidence="5 6" id="KW-0949">S-adenosyl-L-methionine</keyword>
<gene>
    <name evidence="6" type="primary">rsmI</name>
    <name evidence="8" type="ORF">B0H94_11711</name>
</gene>
<dbReference type="OrthoDB" id="9809084at2"/>
<keyword evidence="1 6" id="KW-0963">Cytoplasm</keyword>
<keyword evidence="4 6" id="KW-0808">Transferase</keyword>
<dbReference type="HAMAP" id="MF_01877">
    <property type="entry name" value="16SrRNA_methyltr_I"/>
    <property type="match status" value="1"/>
</dbReference>
<dbReference type="Pfam" id="PF00590">
    <property type="entry name" value="TP_methylase"/>
    <property type="match status" value="1"/>
</dbReference>
<evidence type="ECO:0000256" key="1">
    <source>
        <dbReference type="ARBA" id="ARBA00022490"/>
    </source>
</evidence>
<keyword evidence="2 6" id="KW-0698">rRNA processing</keyword>